<organism evidence="2 3">
    <name type="scientific">Microbacterium halimionae</name>
    <dbReference type="NCBI Taxonomy" id="1526413"/>
    <lineage>
        <taxon>Bacteria</taxon>
        <taxon>Bacillati</taxon>
        <taxon>Actinomycetota</taxon>
        <taxon>Actinomycetes</taxon>
        <taxon>Micrococcales</taxon>
        <taxon>Microbacteriaceae</taxon>
        <taxon>Microbacterium</taxon>
    </lineage>
</organism>
<feature type="region of interest" description="Disordered" evidence="1">
    <location>
        <begin position="366"/>
        <end position="440"/>
    </location>
</feature>
<proteinExistence type="predicted"/>
<comment type="caution">
    <text evidence="2">The sequence shown here is derived from an EMBL/GenBank/DDBJ whole genome shotgun (WGS) entry which is preliminary data.</text>
</comment>
<feature type="compositionally biased region" description="Gly residues" evidence="1">
    <location>
        <begin position="384"/>
        <end position="401"/>
    </location>
</feature>
<evidence type="ECO:0000313" key="3">
    <source>
        <dbReference type="Proteomes" id="UP000526083"/>
    </source>
</evidence>
<dbReference type="RefSeq" id="WP_167044615.1">
    <property type="nucleotide sequence ID" value="NZ_JAAOZB010000001.1"/>
</dbReference>
<protein>
    <submittedName>
        <fullName evidence="2">Uncharacterized protein</fullName>
    </submittedName>
</protein>
<name>A0A7W3JLF8_9MICO</name>
<evidence type="ECO:0000256" key="1">
    <source>
        <dbReference type="SAM" id="MobiDB-lite"/>
    </source>
</evidence>
<dbReference type="EMBL" id="JACGWY010000001">
    <property type="protein sequence ID" value="MBA8815030.1"/>
    <property type="molecule type" value="Genomic_DNA"/>
</dbReference>
<dbReference type="Proteomes" id="UP000526083">
    <property type="component" value="Unassembled WGS sequence"/>
</dbReference>
<evidence type="ECO:0000313" key="2">
    <source>
        <dbReference type="EMBL" id="MBA8815030.1"/>
    </source>
</evidence>
<dbReference type="AlphaFoldDB" id="A0A7W3JLF8"/>
<reference evidence="2 3" key="1">
    <citation type="submission" date="2020-07" db="EMBL/GenBank/DDBJ databases">
        <title>Sequencing the genomes of 1000 actinobacteria strains.</title>
        <authorList>
            <person name="Klenk H.-P."/>
        </authorList>
    </citation>
    <scope>NUCLEOTIDE SEQUENCE [LARGE SCALE GENOMIC DNA]</scope>
    <source>
        <strain evidence="2 3">DSM 27576</strain>
    </source>
</reference>
<keyword evidence="3" id="KW-1185">Reference proteome</keyword>
<accession>A0A7W3JLF8</accession>
<gene>
    <name evidence="2" type="ORF">FHX48_000082</name>
</gene>
<feature type="region of interest" description="Disordered" evidence="1">
    <location>
        <begin position="160"/>
        <end position="217"/>
    </location>
</feature>
<sequence>MSTWEERLRNLAHGGDSWDLPSQAELDSALSNLRPILTRASSDHGLTGATGLAASESMAQAATEAARVEQYLAQVKEFVSQANRIRNLASDRLQALGTGQLDSGQEAIVRGATAGATIWMGPISFVAGEGAVQAMNWFLGSQREEQSKAAVAEVSDALDALPEPNPLPAPPVLDGAKSDVEQGSTDPSPVPVPGEGSRSVDNYPDFGAPPASPPTGISYGGGSGAGYTGGGQSGVEHFSPTTPTYISPETPIIVAPTPDGPMSGGTSTPGFSTSPGHGLIGGGSSDSSSGGLTQGLMAGAGGAAAMGGLKRAASAGGFGRVGGIGSSTAGGIGSSSAGAAGRGAFGSSLTANAGGAPGAGSSSNGLLGARGGGASAGAAAEGMGARGSGTSMAGGGGGAPGNAGSRAEKKGRGLGGPIAPKIDDDDELGPRSENAGAGGR</sequence>